<reference evidence="2 3" key="1">
    <citation type="submission" date="2022-01" db="EMBL/GenBank/DDBJ databases">
        <title>A chromosomal length assembly of Cordylochernes scorpioides.</title>
        <authorList>
            <person name="Zeh D."/>
            <person name="Zeh J."/>
        </authorList>
    </citation>
    <scope>NUCLEOTIDE SEQUENCE [LARGE SCALE GENOMIC DNA]</scope>
    <source>
        <strain evidence="2">IN4F17</strain>
        <tissue evidence="2">Whole Body</tissue>
    </source>
</reference>
<name>A0ABY6LLP6_9ARAC</name>
<protein>
    <recommendedName>
        <fullName evidence="1">HTH psq-type domain-containing protein</fullName>
    </recommendedName>
</protein>
<evidence type="ECO:0000313" key="2">
    <source>
        <dbReference type="EMBL" id="UYV81998.1"/>
    </source>
</evidence>
<sequence length="144" mass="16196">MVVVNHRSRPISKPGIAVGKFSNVHYVLEYHHALRPMKKRLIQTVEDGQLKDVAKQFGILPSTLSMILKNKVPIIWFHQCRGQNVPVGGFTLKEKTKSFAQSLGIKAASTYSTLTGIFFYKCLPDLTLTFKVLKCHGGKLNKDR</sequence>
<evidence type="ECO:0000313" key="3">
    <source>
        <dbReference type="Proteomes" id="UP001235939"/>
    </source>
</evidence>
<dbReference type="InterPro" id="IPR007889">
    <property type="entry name" value="HTH_Psq"/>
</dbReference>
<accession>A0ABY6LLP6</accession>
<gene>
    <name evidence="2" type="ORF">LAZ67_21000359</name>
</gene>
<dbReference type="EMBL" id="CP092883">
    <property type="protein sequence ID" value="UYV81998.1"/>
    <property type="molecule type" value="Genomic_DNA"/>
</dbReference>
<evidence type="ECO:0000259" key="1">
    <source>
        <dbReference type="Pfam" id="PF04218"/>
    </source>
</evidence>
<organism evidence="2 3">
    <name type="scientific">Cordylochernes scorpioides</name>
    <dbReference type="NCBI Taxonomy" id="51811"/>
    <lineage>
        <taxon>Eukaryota</taxon>
        <taxon>Metazoa</taxon>
        <taxon>Ecdysozoa</taxon>
        <taxon>Arthropoda</taxon>
        <taxon>Chelicerata</taxon>
        <taxon>Arachnida</taxon>
        <taxon>Pseudoscorpiones</taxon>
        <taxon>Cheliferoidea</taxon>
        <taxon>Chernetidae</taxon>
        <taxon>Cordylochernes</taxon>
    </lineage>
</organism>
<keyword evidence="3" id="KW-1185">Reference proteome</keyword>
<proteinExistence type="predicted"/>
<dbReference type="Proteomes" id="UP001235939">
    <property type="component" value="Chromosome 21"/>
</dbReference>
<dbReference type="Pfam" id="PF04218">
    <property type="entry name" value="CENP-B_N"/>
    <property type="match status" value="1"/>
</dbReference>
<feature type="domain" description="HTH psq-type" evidence="1">
    <location>
        <begin position="38"/>
        <end position="71"/>
    </location>
</feature>
<dbReference type="Gene3D" id="1.10.10.60">
    <property type="entry name" value="Homeodomain-like"/>
    <property type="match status" value="2"/>
</dbReference>